<keyword evidence="1" id="KW-0732">Signal</keyword>
<dbReference type="EMBL" id="CAJOBP010000416">
    <property type="protein sequence ID" value="CAF4175351.1"/>
    <property type="molecule type" value="Genomic_DNA"/>
</dbReference>
<dbReference type="EMBL" id="CAJOBS010000084">
    <property type="protein sequence ID" value="CAF4490891.1"/>
    <property type="molecule type" value="Genomic_DNA"/>
</dbReference>
<dbReference type="Proteomes" id="UP000663851">
    <property type="component" value="Unassembled WGS sequence"/>
</dbReference>
<dbReference type="EMBL" id="CAJOBQ010001182">
    <property type="protein sequence ID" value="CAF4463634.1"/>
    <property type="molecule type" value="Genomic_DNA"/>
</dbReference>
<accession>A0A820SY89</accession>
<evidence type="ECO:0000313" key="8">
    <source>
        <dbReference type="EMBL" id="CAF4175351.1"/>
    </source>
</evidence>
<dbReference type="OrthoDB" id="10030593at2759"/>
<evidence type="ECO:0000313" key="3">
    <source>
        <dbReference type="EMBL" id="CAF3302935.1"/>
    </source>
</evidence>
<dbReference type="EMBL" id="CAJNYD010000423">
    <property type="protein sequence ID" value="CAF3257531.1"/>
    <property type="molecule type" value="Genomic_DNA"/>
</dbReference>
<dbReference type="Proteomes" id="UP000663825">
    <property type="component" value="Unassembled WGS sequence"/>
</dbReference>
<dbReference type="Proteomes" id="UP000663862">
    <property type="component" value="Unassembled WGS sequence"/>
</dbReference>
<dbReference type="EMBL" id="CAJOBR010000064">
    <property type="protein sequence ID" value="CAF4458454.1"/>
    <property type="molecule type" value="Genomic_DNA"/>
</dbReference>
<dbReference type="Proteomes" id="UP000663865">
    <property type="component" value="Unassembled WGS sequence"/>
</dbReference>
<evidence type="ECO:0000313" key="7">
    <source>
        <dbReference type="EMBL" id="CAF4146487.1"/>
    </source>
</evidence>
<evidence type="ECO:0000313" key="9">
    <source>
        <dbReference type="EMBL" id="CAF4458454.1"/>
    </source>
</evidence>
<evidence type="ECO:0000313" key="11">
    <source>
        <dbReference type="EMBL" id="CAF4490891.1"/>
    </source>
</evidence>
<evidence type="ECO:0000313" key="5">
    <source>
        <dbReference type="EMBL" id="CAF3696535.1"/>
    </source>
</evidence>
<dbReference type="Proteomes" id="UP000663869">
    <property type="component" value="Unassembled WGS sequence"/>
</dbReference>
<feature type="signal peptide" evidence="1">
    <location>
        <begin position="1"/>
        <end position="36"/>
    </location>
</feature>
<dbReference type="Proteomes" id="UP000663873">
    <property type="component" value="Unassembled WGS sequence"/>
</dbReference>
<dbReference type="Proteomes" id="UP000663833">
    <property type="component" value="Unassembled WGS sequence"/>
</dbReference>
<evidence type="ECO:0000313" key="12">
    <source>
        <dbReference type="Proteomes" id="UP000663848"/>
    </source>
</evidence>
<dbReference type="Proteomes" id="UP000663872">
    <property type="component" value="Unassembled WGS sequence"/>
</dbReference>
<feature type="chain" id="PRO_5036237310" evidence="1">
    <location>
        <begin position="37"/>
        <end position="125"/>
    </location>
</feature>
<comment type="caution">
    <text evidence="9">The sequence shown here is derived from an EMBL/GenBank/DDBJ whole genome shotgun (WGS) entry which is preliminary data.</text>
</comment>
<evidence type="ECO:0000313" key="4">
    <source>
        <dbReference type="EMBL" id="CAF3606384.1"/>
    </source>
</evidence>
<sequence>MAFVILNGSISSFSKRFYTVALISCILLCLCSYCSSAPFASSVIDVEPLSDDVNDVFNYEDGMKFYIPLQSLSNHLINDHQKKMAASKAHLFRVLLKSLLTESDHRHAQYNDKRYASQSFHAMRG</sequence>
<name>A0A820SY89_9BILA</name>
<protein>
    <submittedName>
        <fullName evidence="9">Uncharacterized protein</fullName>
    </submittedName>
</protein>
<evidence type="ECO:0000313" key="10">
    <source>
        <dbReference type="EMBL" id="CAF4463634.1"/>
    </source>
</evidence>
<proteinExistence type="predicted"/>
<evidence type="ECO:0000313" key="2">
    <source>
        <dbReference type="EMBL" id="CAF3257531.1"/>
    </source>
</evidence>
<dbReference type="Proteomes" id="UP000663848">
    <property type="component" value="Unassembled WGS sequence"/>
</dbReference>
<dbReference type="EMBL" id="CAJNYV010005617">
    <property type="protein sequence ID" value="CAF3766226.1"/>
    <property type="molecule type" value="Genomic_DNA"/>
</dbReference>
<reference evidence="9" key="1">
    <citation type="submission" date="2021-02" db="EMBL/GenBank/DDBJ databases">
        <authorList>
            <person name="Nowell W R."/>
        </authorList>
    </citation>
    <scope>NUCLEOTIDE SEQUENCE</scope>
</reference>
<dbReference type="AlphaFoldDB" id="A0A820SY89"/>
<evidence type="ECO:0000313" key="6">
    <source>
        <dbReference type="EMBL" id="CAF3766226.1"/>
    </source>
</evidence>
<organism evidence="9 12">
    <name type="scientific">Rotaria socialis</name>
    <dbReference type="NCBI Taxonomy" id="392032"/>
    <lineage>
        <taxon>Eukaryota</taxon>
        <taxon>Metazoa</taxon>
        <taxon>Spiralia</taxon>
        <taxon>Gnathifera</taxon>
        <taxon>Rotifera</taxon>
        <taxon>Eurotatoria</taxon>
        <taxon>Bdelloidea</taxon>
        <taxon>Philodinida</taxon>
        <taxon>Philodinidae</taxon>
        <taxon>Rotaria</taxon>
    </lineage>
</organism>
<evidence type="ECO:0000313" key="13">
    <source>
        <dbReference type="Proteomes" id="UP000663873"/>
    </source>
</evidence>
<dbReference type="EMBL" id="CAJNYU010002841">
    <property type="protein sequence ID" value="CAF3606384.1"/>
    <property type="molecule type" value="Genomic_DNA"/>
</dbReference>
<dbReference type="EMBL" id="CAJOBO010000156">
    <property type="protein sequence ID" value="CAF4146487.1"/>
    <property type="molecule type" value="Genomic_DNA"/>
</dbReference>
<gene>
    <name evidence="4" type="ORF">FME351_LOCUS22219</name>
    <name evidence="5" type="ORF">GRG538_LOCUS28042</name>
    <name evidence="7" type="ORF">HFQ381_LOCUS4080</name>
    <name evidence="6" type="ORF">KIK155_LOCUS30556</name>
    <name evidence="2" type="ORF">LUA448_LOCUS5197</name>
    <name evidence="9" type="ORF">QYT958_LOCUS1220</name>
    <name evidence="3" type="ORF">TIS948_LOCUS18518</name>
    <name evidence="11" type="ORF">TOA249_LOCUS2595</name>
    <name evidence="10" type="ORF">TSG867_LOCUS18036</name>
    <name evidence="8" type="ORF">UJA718_LOCUS4963</name>
</gene>
<dbReference type="EMBL" id="CAJNYT010004846">
    <property type="protein sequence ID" value="CAF3696535.1"/>
    <property type="molecule type" value="Genomic_DNA"/>
</dbReference>
<keyword evidence="13" id="KW-1185">Reference proteome</keyword>
<evidence type="ECO:0000256" key="1">
    <source>
        <dbReference type="SAM" id="SignalP"/>
    </source>
</evidence>
<dbReference type="Proteomes" id="UP000663838">
    <property type="component" value="Unassembled WGS sequence"/>
</dbReference>
<dbReference type="EMBL" id="CAJNXB010003244">
    <property type="protein sequence ID" value="CAF3302935.1"/>
    <property type="molecule type" value="Genomic_DNA"/>
</dbReference>